<feature type="domain" description="AB hydrolase-1" evidence="3">
    <location>
        <begin position="1"/>
        <end position="235"/>
    </location>
</feature>
<dbReference type="Proteomes" id="UP000030671">
    <property type="component" value="Unassembled WGS sequence"/>
</dbReference>
<dbReference type="Gene3D" id="3.40.50.1820">
    <property type="entry name" value="alpha/beta hydrolase"/>
    <property type="match status" value="1"/>
</dbReference>
<dbReference type="SUPFAM" id="SSF53474">
    <property type="entry name" value="alpha/beta-Hydrolases"/>
    <property type="match status" value="1"/>
</dbReference>
<dbReference type="Pfam" id="PF00561">
    <property type="entry name" value="Abhydrolase_1"/>
    <property type="match status" value="1"/>
</dbReference>
<dbReference type="FunFam" id="3.40.50.1820:FF:000039">
    <property type="entry name" value="Esterase ybfF"/>
    <property type="match status" value="1"/>
</dbReference>
<dbReference type="GeneID" id="20678311"/>
<dbReference type="eggNOG" id="KOG2382">
    <property type="taxonomic scope" value="Eukaryota"/>
</dbReference>
<evidence type="ECO:0000313" key="4">
    <source>
        <dbReference type="EMBL" id="ETW82747.1"/>
    </source>
</evidence>
<accession>W4KA87</accession>
<dbReference type="AlphaFoldDB" id="W4KA87"/>
<gene>
    <name evidence="4" type="ORF">HETIRDRAFT_54638</name>
</gene>
<dbReference type="OrthoDB" id="8119704at2759"/>
<dbReference type="GO" id="GO:0052689">
    <property type="term" value="F:carboxylic ester hydrolase activity"/>
    <property type="evidence" value="ECO:0007669"/>
    <property type="project" value="TreeGrafter"/>
</dbReference>
<evidence type="ECO:0000259" key="3">
    <source>
        <dbReference type="Pfam" id="PF00561"/>
    </source>
</evidence>
<protein>
    <submittedName>
        <fullName evidence="4">Alpha/beta hydrolase</fullName>
    </submittedName>
</protein>
<dbReference type="RefSeq" id="XP_009544649.1">
    <property type="nucleotide sequence ID" value="XM_009546354.1"/>
</dbReference>
<organism evidence="4 5">
    <name type="scientific">Heterobasidion irregulare (strain TC 32-1)</name>
    <dbReference type="NCBI Taxonomy" id="747525"/>
    <lineage>
        <taxon>Eukaryota</taxon>
        <taxon>Fungi</taxon>
        <taxon>Dikarya</taxon>
        <taxon>Basidiomycota</taxon>
        <taxon>Agaricomycotina</taxon>
        <taxon>Agaricomycetes</taxon>
        <taxon>Russulales</taxon>
        <taxon>Bondarzewiaceae</taxon>
        <taxon>Heterobasidion</taxon>
        <taxon>Heterobasidion annosum species complex</taxon>
    </lineage>
</organism>
<evidence type="ECO:0000256" key="2">
    <source>
        <dbReference type="ARBA" id="ARBA00022801"/>
    </source>
</evidence>
<dbReference type="STRING" id="747525.W4KA87"/>
<dbReference type="PANTHER" id="PTHR46118:SF4">
    <property type="entry name" value="PROTEIN ABHD11"/>
    <property type="match status" value="1"/>
</dbReference>
<dbReference type="FunCoup" id="W4KA87">
    <property type="interactions" value="286"/>
</dbReference>
<dbReference type="PANTHER" id="PTHR46118">
    <property type="entry name" value="PROTEIN ABHD11"/>
    <property type="match status" value="1"/>
</dbReference>
<reference evidence="4 5" key="1">
    <citation type="journal article" date="2012" name="New Phytol.">
        <title>Insight into trade-off between wood decay and parasitism from the genome of a fungal forest pathogen.</title>
        <authorList>
            <person name="Olson A."/>
            <person name="Aerts A."/>
            <person name="Asiegbu F."/>
            <person name="Belbahri L."/>
            <person name="Bouzid O."/>
            <person name="Broberg A."/>
            <person name="Canback B."/>
            <person name="Coutinho P.M."/>
            <person name="Cullen D."/>
            <person name="Dalman K."/>
            <person name="Deflorio G."/>
            <person name="van Diepen L.T."/>
            <person name="Dunand C."/>
            <person name="Duplessis S."/>
            <person name="Durling M."/>
            <person name="Gonthier P."/>
            <person name="Grimwood J."/>
            <person name="Fossdal C.G."/>
            <person name="Hansson D."/>
            <person name="Henrissat B."/>
            <person name="Hietala A."/>
            <person name="Himmelstrand K."/>
            <person name="Hoffmeister D."/>
            <person name="Hogberg N."/>
            <person name="James T.Y."/>
            <person name="Karlsson M."/>
            <person name="Kohler A."/>
            <person name="Kues U."/>
            <person name="Lee Y.H."/>
            <person name="Lin Y.C."/>
            <person name="Lind M."/>
            <person name="Lindquist E."/>
            <person name="Lombard V."/>
            <person name="Lucas S."/>
            <person name="Lunden K."/>
            <person name="Morin E."/>
            <person name="Murat C."/>
            <person name="Park J."/>
            <person name="Raffaello T."/>
            <person name="Rouze P."/>
            <person name="Salamov A."/>
            <person name="Schmutz J."/>
            <person name="Solheim H."/>
            <person name="Stahlberg J."/>
            <person name="Velez H."/>
            <person name="de Vries R.P."/>
            <person name="Wiebenga A."/>
            <person name="Woodward S."/>
            <person name="Yakovlev I."/>
            <person name="Garbelotto M."/>
            <person name="Martin F."/>
            <person name="Grigoriev I.V."/>
            <person name="Stenlid J."/>
        </authorList>
    </citation>
    <scope>NUCLEOTIDE SEQUENCE [LARGE SCALE GENOMIC DNA]</scope>
    <source>
        <strain evidence="4 5">TC 32-1</strain>
    </source>
</reference>
<dbReference type="InParanoid" id="W4KA87"/>
<dbReference type="HOGENOM" id="CLU_020336_53_0_1"/>
<proteinExistence type="inferred from homology"/>
<evidence type="ECO:0000256" key="1">
    <source>
        <dbReference type="ARBA" id="ARBA00008645"/>
    </source>
</evidence>
<dbReference type="KEGG" id="hir:HETIRDRAFT_54638"/>
<keyword evidence="2 4" id="KW-0378">Hydrolase</keyword>
<sequence length="249" mass="27838">LVILHGLFGTKRNWLSLSKAFARDLQRPVYALDLRNHGTSPHAEPMSYEAMALDVLHFCENHSLSNISLLGHSMGGKVAMSLALSPTLPSNLLSHLIVADIAPSRGALSKEFQGYITAMREIEEKAVMTRKEAQDLLTPYEPDPMTRAFLLTNLDAHSIPMKFRIPLNIVGPSIPNLGSFPYESGETKWNGKTLFIKGTRSKYINDRNIPLAGQFFPNMSLETLDAGHWVHAERPNEFKKMVVNFIKDP</sequence>
<evidence type="ECO:0000313" key="5">
    <source>
        <dbReference type="Proteomes" id="UP000030671"/>
    </source>
</evidence>
<keyword evidence="5" id="KW-1185">Reference proteome</keyword>
<name>W4KA87_HETIT</name>
<dbReference type="InterPro" id="IPR000073">
    <property type="entry name" value="AB_hydrolase_1"/>
</dbReference>
<dbReference type="InterPro" id="IPR029058">
    <property type="entry name" value="AB_hydrolase_fold"/>
</dbReference>
<comment type="similarity">
    <text evidence="1">Belongs to the AB hydrolase superfamily.</text>
</comment>
<feature type="non-terminal residue" evidence="4">
    <location>
        <position position="1"/>
    </location>
</feature>
<dbReference type="EMBL" id="KI925457">
    <property type="protein sequence ID" value="ETW82747.1"/>
    <property type="molecule type" value="Genomic_DNA"/>
</dbReference>
<dbReference type="GO" id="GO:0005739">
    <property type="term" value="C:mitochondrion"/>
    <property type="evidence" value="ECO:0007669"/>
    <property type="project" value="TreeGrafter"/>
</dbReference>